<organism evidence="1 2">
    <name type="scientific">Lihuaxuella thermophila</name>
    <dbReference type="NCBI Taxonomy" id="1173111"/>
    <lineage>
        <taxon>Bacteria</taxon>
        <taxon>Bacillati</taxon>
        <taxon>Bacillota</taxon>
        <taxon>Bacilli</taxon>
        <taxon>Bacillales</taxon>
        <taxon>Thermoactinomycetaceae</taxon>
        <taxon>Lihuaxuella</taxon>
    </lineage>
</organism>
<name>A0A1H8EVW0_9BACL</name>
<dbReference type="Proteomes" id="UP000199695">
    <property type="component" value="Unassembled WGS sequence"/>
</dbReference>
<gene>
    <name evidence="1" type="ORF">SAMN05444955_107165</name>
</gene>
<dbReference type="STRING" id="1173111.SAMN05444955_107165"/>
<dbReference type="EMBL" id="FOCQ01000007">
    <property type="protein sequence ID" value="SEN22858.1"/>
    <property type="molecule type" value="Genomic_DNA"/>
</dbReference>
<dbReference type="RefSeq" id="WP_089968018.1">
    <property type="nucleotide sequence ID" value="NZ_FOCQ01000007.1"/>
</dbReference>
<dbReference type="OrthoDB" id="2381602at2"/>
<proteinExistence type="predicted"/>
<dbReference type="AlphaFoldDB" id="A0A1H8EVW0"/>
<keyword evidence="2" id="KW-1185">Reference proteome</keyword>
<evidence type="ECO:0000313" key="2">
    <source>
        <dbReference type="Proteomes" id="UP000199695"/>
    </source>
</evidence>
<dbReference type="InterPro" id="IPR014195">
    <property type="entry name" value="Spore_III_AG"/>
</dbReference>
<protein>
    <submittedName>
        <fullName evidence="1">Stage III sporulation protein AG</fullName>
    </submittedName>
</protein>
<sequence>MWKQWLTRFEEKMGGNEKQKNRFRLILLLGFAGAGVMLFSSFQAKQVGISEDAPPPPEQEAKATSASYDKIKTMQDYEREYEAQLEEVLSKIVGVDDVSVIVNLDSTEEEVVQMDIRESEQVTTEVDKTGGNRRISQNTHDKKTAYYRSEDGEKPVVVKQLKPKVRGVLVVARGVENLQVKAIVIEAVQRTLDVPVHRISVLPKG</sequence>
<accession>A0A1H8EVW0</accession>
<dbReference type="NCBIfam" id="TIGR02830">
    <property type="entry name" value="spore_III_AG"/>
    <property type="match status" value="1"/>
</dbReference>
<evidence type="ECO:0000313" key="1">
    <source>
        <dbReference type="EMBL" id="SEN22858.1"/>
    </source>
</evidence>
<reference evidence="1 2" key="1">
    <citation type="submission" date="2016-10" db="EMBL/GenBank/DDBJ databases">
        <authorList>
            <person name="de Groot N.N."/>
        </authorList>
    </citation>
    <scope>NUCLEOTIDE SEQUENCE [LARGE SCALE GENOMIC DNA]</scope>
    <source>
        <strain evidence="1 2">DSM 46701</strain>
    </source>
</reference>